<dbReference type="InterPro" id="IPR056002">
    <property type="entry name" value="DUF7580"/>
</dbReference>
<feature type="chain" id="PRO_5042534372" evidence="1">
    <location>
        <begin position="21"/>
        <end position="590"/>
    </location>
</feature>
<protein>
    <submittedName>
        <fullName evidence="3">Uu.00g069910.m01.CDS01</fullName>
    </submittedName>
</protein>
<organism evidence="3 4">
    <name type="scientific">Anthostomella pinea</name>
    <dbReference type="NCBI Taxonomy" id="933095"/>
    <lineage>
        <taxon>Eukaryota</taxon>
        <taxon>Fungi</taxon>
        <taxon>Dikarya</taxon>
        <taxon>Ascomycota</taxon>
        <taxon>Pezizomycotina</taxon>
        <taxon>Sordariomycetes</taxon>
        <taxon>Xylariomycetidae</taxon>
        <taxon>Xylariales</taxon>
        <taxon>Xylariaceae</taxon>
        <taxon>Anthostomella</taxon>
    </lineage>
</organism>
<sequence length="590" mass="66327">MSGLEVAGLVLGALPLVITALEHYESSIDHAKAFYKYEYELERTMSELWMEHLNYDMTLKTLLMGITSPLELEEMMNQPDSPLWKSNELAAELQDKLGVAYNAYLHIIKQMEKQVKDLFNALSIDRQPLNADDLESLIKAVGQPAVNRNSISKFEFRRRVKFTWNKKKITRLLGEVEDCNKRLELFIEKAEKMNQSTATTGKSGPKSTLAIPLQMIHDYAGRLHDVFSRALNGCTQHSHHASLLLEHRMIRAQKKKGLKHVAKDEDQTFLVSFQSPSNPKAWHNAEIQISKGDNSQANLLGPRATQPKVKFAMPPSVGGNVVATLSTPPVPLPLAQAHIISDLCSTLQSREKQLTCSGFWLDIQGILRGTYQAPDRPSRPTGAIITLEDLLVASKSAEWKPLTQEDRHVLAITLSSSFLQLHKTPWLGNKWDKKAIFFSRTANDQHRIDVRHPFITKTYAAPTHLTTSATIPLSTATPAAPRDNTNLLTLAQILLEVHLKDRLENKRRDDDLGPDDVPNAAGDLQTLQRWIMEQQENLSFELKDAVLYCMKCSIDPTTDLGDLGVRQGVVDSVVAPLLEELYTFREGHDR</sequence>
<evidence type="ECO:0000259" key="2">
    <source>
        <dbReference type="Pfam" id="PF24476"/>
    </source>
</evidence>
<evidence type="ECO:0000313" key="4">
    <source>
        <dbReference type="Proteomes" id="UP001295740"/>
    </source>
</evidence>
<dbReference type="EMBL" id="CAUWAG010000018">
    <property type="protein sequence ID" value="CAJ2511366.1"/>
    <property type="molecule type" value="Genomic_DNA"/>
</dbReference>
<proteinExistence type="predicted"/>
<gene>
    <name evidence="3" type="ORF">KHLLAP_LOCUS11834</name>
</gene>
<dbReference type="PANTHER" id="PTHR35186:SF4">
    <property type="entry name" value="PRION-INHIBITION AND PROPAGATION HELO DOMAIN-CONTAINING PROTEIN"/>
    <property type="match status" value="1"/>
</dbReference>
<evidence type="ECO:0000313" key="3">
    <source>
        <dbReference type="EMBL" id="CAJ2511366.1"/>
    </source>
</evidence>
<comment type="caution">
    <text evidence="3">The sequence shown here is derived from an EMBL/GenBank/DDBJ whole genome shotgun (WGS) entry which is preliminary data.</text>
</comment>
<accession>A0AAI8VNZ9</accession>
<reference evidence="3" key="1">
    <citation type="submission" date="2023-10" db="EMBL/GenBank/DDBJ databases">
        <authorList>
            <person name="Hackl T."/>
        </authorList>
    </citation>
    <scope>NUCLEOTIDE SEQUENCE</scope>
</reference>
<feature type="domain" description="DUF7580" evidence="2">
    <location>
        <begin position="215"/>
        <end position="582"/>
    </location>
</feature>
<keyword evidence="1" id="KW-0732">Signal</keyword>
<feature type="signal peptide" evidence="1">
    <location>
        <begin position="1"/>
        <end position="20"/>
    </location>
</feature>
<name>A0AAI8VNZ9_9PEZI</name>
<dbReference type="Pfam" id="PF24476">
    <property type="entry name" value="DUF7580"/>
    <property type="match status" value="1"/>
</dbReference>
<dbReference type="Proteomes" id="UP001295740">
    <property type="component" value="Unassembled WGS sequence"/>
</dbReference>
<dbReference type="AlphaFoldDB" id="A0AAI8VNZ9"/>
<dbReference type="PANTHER" id="PTHR35186">
    <property type="entry name" value="ANK_REP_REGION DOMAIN-CONTAINING PROTEIN"/>
    <property type="match status" value="1"/>
</dbReference>
<keyword evidence="4" id="KW-1185">Reference proteome</keyword>
<evidence type="ECO:0000256" key="1">
    <source>
        <dbReference type="SAM" id="SignalP"/>
    </source>
</evidence>